<evidence type="ECO:0000256" key="7">
    <source>
        <dbReference type="HAMAP-Rule" id="MF_01147"/>
    </source>
</evidence>
<feature type="transmembrane region" description="Helical" evidence="7">
    <location>
        <begin position="233"/>
        <end position="259"/>
    </location>
</feature>
<organism evidence="8 9">
    <name type="scientific">Candidatus Paracaedimonas acanthamoebae</name>
    <dbReference type="NCBI Taxonomy" id="244581"/>
    <lineage>
        <taxon>Bacteria</taxon>
        <taxon>Pseudomonadati</taxon>
        <taxon>Pseudomonadota</taxon>
        <taxon>Alphaproteobacteria</taxon>
        <taxon>Holosporales</taxon>
        <taxon>Caedimonadaceae</taxon>
        <taxon>Candidatus Paracaedimonas</taxon>
    </lineage>
</organism>
<feature type="transmembrane region" description="Helical" evidence="7">
    <location>
        <begin position="97"/>
        <end position="114"/>
    </location>
</feature>
<comment type="subcellular location">
    <subcellularLocation>
        <location evidence="7">Cell membrane</location>
        <topology evidence="7">Multi-pass membrane protein</topology>
    </subcellularLocation>
</comment>
<comment type="similarity">
    <text evidence="1 7">Belongs to the Lgt family.</text>
</comment>
<dbReference type="EMBL" id="JAFKGL010000014">
    <property type="protein sequence ID" value="MBN9412933.1"/>
    <property type="molecule type" value="Genomic_DNA"/>
</dbReference>
<comment type="caution">
    <text evidence="8">The sequence shown here is derived from an EMBL/GenBank/DDBJ whole genome shotgun (WGS) entry which is preliminary data.</text>
</comment>
<evidence type="ECO:0000313" key="9">
    <source>
        <dbReference type="Proteomes" id="UP000664414"/>
    </source>
</evidence>
<evidence type="ECO:0000256" key="4">
    <source>
        <dbReference type="ARBA" id="ARBA00022692"/>
    </source>
</evidence>
<keyword evidence="4 7" id="KW-0812">Transmembrane</keyword>
<feature type="binding site" evidence="7">
    <location>
        <position position="140"/>
    </location>
    <ligand>
        <name>a 1,2-diacyl-sn-glycero-3-phospho-(1'-sn-glycerol)</name>
        <dbReference type="ChEBI" id="CHEBI:64716"/>
    </ligand>
</feature>
<evidence type="ECO:0000313" key="8">
    <source>
        <dbReference type="EMBL" id="MBN9412933.1"/>
    </source>
</evidence>
<keyword evidence="5 7" id="KW-1133">Transmembrane helix</keyword>
<dbReference type="AlphaFoldDB" id="A0A8J7PXT0"/>
<evidence type="ECO:0000256" key="2">
    <source>
        <dbReference type="ARBA" id="ARBA00022475"/>
    </source>
</evidence>
<proteinExistence type="inferred from homology"/>
<gene>
    <name evidence="7" type="primary">lgt</name>
    <name evidence="8" type="ORF">J0H12_03275</name>
</gene>
<evidence type="ECO:0000256" key="6">
    <source>
        <dbReference type="ARBA" id="ARBA00023136"/>
    </source>
</evidence>
<dbReference type="PANTHER" id="PTHR30589:SF0">
    <property type="entry name" value="PHOSPHATIDYLGLYCEROL--PROLIPOPROTEIN DIACYLGLYCERYL TRANSFERASE"/>
    <property type="match status" value="1"/>
</dbReference>
<evidence type="ECO:0000256" key="3">
    <source>
        <dbReference type="ARBA" id="ARBA00022679"/>
    </source>
</evidence>
<sequence length="269" mass="30583">MPFIYPNINPIALQLGPLSIHWYGLAYVAGILLGWRYALWLIKKQPLKITPQNLTDFISFATIGIVLGGRLGHAIFYAPEYYFHKPWEILFLWQPGMAFHGGLLGFLGASLWFCRKYQTPFLELMDLAACAAPIGIFFGRLANFINGELWGRATGHNWGMIFPHVDALPRHPSQLYEALSEGLFLFLIFFGITRFTAWRQKYQGSLSGAFLIGYAIARIIIECFREPDQHIGYLLWGTTLGQWLTLPLLLFGFGLIVFAQKKTPPYDAM</sequence>
<dbReference type="PANTHER" id="PTHR30589">
    <property type="entry name" value="PROLIPOPROTEIN DIACYLGLYCERYL TRANSFERASE"/>
    <property type="match status" value="1"/>
</dbReference>
<evidence type="ECO:0000256" key="1">
    <source>
        <dbReference type="ARBA" id="ARBA00007150"/>
    </source>
</evidence>
<keyword evidence="6 7" id="KW-0472">Membrane</keyword>
<comment type="function">
    <text evidence="7">Catalyzes the transfer of the diacylglyceryl group from phosphatidylglycerol to the sulfhydryl group of the N-terminal cysteine of a prolipoprotein, the first step in the formation of mature lipoproteins.</text>
</comment>
<comment type="pathway">
    <text evidence="7">Protein modification; lipoprotein biosynthesis (diacylglyceryl transfer).</text>
</comment>
<name>A0A8J7PXT0_9PROT</name>
<keyword evidence="2 7" id="KW-1003">Cell membrane</keyword>
<feature type="transmembrane region" description="Helical" evidence="7">
    <location>
        <begin position="121"/>
        <end position="142"/>
    </location>
</feature>
<dbReference type="Proteomes" id="UP000664414">
    <property type="component" value="Unassembled WGS sequence"/>
</dbReference>
<dbReference type="Pfam" id="PF01790">
    <property type="entry name" value="LGT"/>
    <property type="match status" value="1"/>
</dbReference>
<dbReference type="UniPathway" id="UPA00664"/>
<protein>
    <recommendedName>
        <fullName evidence="7">Phosphatidylglycerol--prolipoprotein diacylglyceryl transferase</fullName>
        <ecNumber evidence="7">2.5.1.145</ecNumber>
    </recommendedName>
</protein>
<dbReference type="NCBIfam" id="TIGR00544">
    <property type="entry name" value="lgt"/>
    <property type="match status" value="1"/>
</dbReference>
<dbReference type="InterPro" id="IPR001640">
    <property type="entry name" value="Lgt"/>
</dbReference>
<dbReference type="GO" id="GO:0042158">
    <property type="term" value="P:lipoprotein biosynthetic process"/>
    <property type="evidence" value="ECO:0007669"/>
    <property type="project" value="UniProtKB-UniRule"/>
</dbReference>
<feature type="transmembrane region" description="Helical" evidence="7">
    <location>
        <begin position="178"/>
        <end position="197"/>
    </location>
</feature>
<dbReference type="PROSITE" id="PS01311">
    <property type="entry name" value="LGT"/>
    <property type="match status" value="1"/>
</dbReference>
<dbReference type="HAMAP" id="MF_01147">
    <property type="entry name" value="Lgt"/>
    <property type="match status" value="1"/>
</dbReference>
<accession>A0A8J7PXT0</accession>
<reference evidence="8" key="1">
    <citation type="submission" date="2021-02" db="EMBL/GenBank/DDBJ databases">
        <title>Thiocyanate and organic carbon inputs drive convergent selection for specific autotrophic Afipia and Thiobacillus strains within complex microbiomes.</title>
        <authorList>
            <person name="Huddy R.J."/>
            <person name="Sachdeva R."/>
            <person name="Kadzinga F."/>
            <person name="Kantor R.S."/>
            <person name="Harrison S.T.L."/>
            <person name="Banfield J.F."/>
        </authorList>
    </citation>
    <scope>NUCLEOTIDE SEQUENCE</scope>
    <source>
        <strain evidence="8">SCN18_10_11_15_R4_P_38_20</strain>
    </source>
</reference>
<feature type="transmembrane region" description="Helical" evidence="7">
    <location>
        <begin position="204"/>
        <end position="221"/>
    </location>
</feature>
<feature type="transmembrane region" description="Helical" evidence="7">
    <location>
        <begin position="54"/>
        <end position="77"/>
    </location>
</feature>
<dbReference type="EC" id="2.5.1.145" evidence="7"/>
<dbReference type="GO" id="GO:0008961">
    <property type="term" value="F:phosphatidylglycerol-prolipoprotein diacylglyceryl transferase activity"/>
    <property type="evidence" value="ECO:0007669"/>
    <property type="project" value="UniProtKB-UniRule"/>
</dbReference>
<evidence type="ECO:0000256" key="5">
    <source>
        <dbReference type="ARBA" id="ARBA00022989"/>
    </source>
</evidence>
<keyword evidence="3 7" id="KW-0808">Transferase</keyword>
<dbReference type="GO" id="GO:0005886">
    <property type="term" value="C:plasma membrane"/>
    <property type="evidence" value="ECO:0007669"/>
    <property type="project" value="UniProtKB-SubCell"/>
</dbReference>
<comment type="catalytic activity">
    <reaction evidence="7">
        <text>L-cysteinyl-[prolipoprotein] + a 1,2-diacyl-sn-glycero-3-phospho-(1'-sn-glycerol) = an S-1,2-diacyl-sn-glyceryl-L-cysteinyl-[prolipoprotein] + sn-glycerol 1-phosphate + H(+)</text>
        <dbReference type="Rhea" id="RHEA:56712"/>
        <dbReference type="Rhea" id="RHEA-COMP:14679"/>
        <dbReference type="Rhea" id="RHEA-COMP:14680"/>
        <dbReference type="ChEBI" id="CHEBI:15378"/>
        <dbReference type="ChEBI" id="CHEBI:29950"/>
        <dbReference type="ChEBI" id="CHEBI:57685"/>
        <dbReference type="ChEBI" id="CHEBI:64716"/>
        <dbReference type="ChEBI" id="CHEBI:140658"/>
        <dbReference type="EC" id="2.5.1.145"/>
    </reaction>
</comment>
<feature type="transmembrane region" description="Helical" evidence="7">
    <location>
        <begin position="20"/>
        <end position="42"/>
    </location>
</feature>